<dbReference type="InterPro" id="IPR016035">
    <property type="entry name" value="Acyl_Trfase/lysoPLipase"/>
</dbReference>
<evidence type="ECO:0000313" key="4">
    <source>
        <dbReference type="EMBL" id="QBK03421.1"/>
    </source>
</evidence>
<organism evidence="4 5">
    <name type="scientific">Hylemonella gracilis</name>
    <dbReference type="NCBI Taxonomy" id="80880"/>
    <lineage>
        <taxon>Bacteria</taxon>
        <taxon>Pseudomonadati</taxon>
        <taxon>Pseudomonadota</taxon>
        <taxon>Betaproteobacteria</taxon>
        <taxon>Burkholderiales</taxon>
        <taxon>Comamonadaceae</taxon>
        <taxon>Hylemonella</taxon>
    </lineage>
</organism>
<evidence type="ECO:0000313" key="5">
    <source>
        <dbReference type="Proteomes" id="UP000292939"/>
    </source>
</evidence>
<feature type="short sequence motif" description="DGA/G" evidence="2">
    <location>
        <begin position="216"/>
        <end position="218"/>
    </location>
</feature>
<keyword evidence="2" id="KW-0378">Hydrolase</keyword>
<dbReference type="OrthoDB" id="9770965at2"/>
<dbReference type="KEGG" id="hgr:DW355_00330"/>
<accession>A0A4P6UJD0</accession>
<dbReference type="PROSITE" id="PS51635">
    <property type="entry name" value="PNPLA"/>
    <property type="match status" value="1"/>
</dbReference>
<dbReference type="Gene3D" id="3.40.1090.10">
    <property type="entry name" value="Cytosolic phospholipase A2 catalytic domain"/>
    <property type="match status" value="2"/>
</dbReference>
<feature type="short sequence motif" description="GXSXG" evidence="2">
    <location>
        <begin position="55"/>
        <end position="59"/>
    </location>
</feature>
<name>A0A4P6UJD0_9BURK</name>
<keyword evidence="2" id="KW-0442">Lipid degradation</keyword>
<keyword evidence="1 2" id="KW-0443">Lipid metabolism</keyword>
<sequence>MTHAVPLNLALQGGGAHGAYTWGVLDALLAEGASPWPDTAADAPRSGLEFEGLSGSSAGAVNAVVLADGWLKGEAEGIGGRAGARRALTDFWTALGQKMPAHTVDPLGFGLVSPGQGAVSLGSAGRLLASWASQFSPAQINPFDLNPLRDLLVAQIDFEALRRQSPFKLFIGATQVNTARLRVFREHELNVDVLLASACLPRIHRTVVIEGEPYWDGGYSANPAVYPLFQACRSSDVLLVLLNPLRRSRMPQSAAEIETRIAELGFNTHFMREMRMFASLPSYSLFNTKLERRLRAMRFHMIGGSELESLARSESKMLPYAPFLQYLHAQGREHARDWLRDNAAQVGRRSSIDVQALFA</sequence>
<reference evidence="4 5" key="1">
    <citation type="submission" date="2018-07" db="EMBL/GenBank/DDBJ databases">
        <title>Exploring interactions and the metabolic potential of the ultra-small soil bacteria Hylemonella gracilis.</title>
        <authorList>
            <person name="Tyc O."/>
            <person name="Kulkarni P."/>
            <person name="Gawehns F."/>
            <person name="Hundscheid M."/>
            <person name="Zweers H."/>
            <person name="Garbeva P."/>
        </authorList>
    </citation>
    <scope>NUCLEOTIDE SEQUENCE [LARGE SCALE GENOMIC DNA]</scope>
    <source>
        <strain evidence="4 5">NS1</strain>
    </source>
</reference>
<protein>
    <submittedName>
        <fullName evidence="4">Patatin-like phospholipase family protein</fullName>
    </submittedName>
</protein>
<gene>
    <name evidence="4" type="ORF">DW355_00330</name>
</gene>
<dbReference type="EMBL" id="CP031395">
    <property type="protein sequence ID" value="QBK03421.1"/>
    <property type="molecule type" value="Genomic_DNA"/>
</dbReference>
<dbReference type="Pfam" id="PF01734">
    <property type="entry name" value="Patatin"/>
    <property type="match status" value="1"/>
</dbReference>
<dbReference type="GO" id="GO:0016042">
    <property type="term" value="P:lipid catabolic process"/>
    <property type="evidence" value="ECO:0007669"/>
    <property type="project" value="UniProtKB-UniRule"/>
</dbReference>
<dbReference type="AlphaFoldDB" id="A0A4P6UJD0"/>
<evidence type="ECO:0000259" key="3">
    <source>
        <dbReference type="PROSITE" id="PS51635"/>
    </source>
</evidence>
<dbReference type="GO" id="GO:0016787">
    <property type="term" value="F:hydrolase activity"/>
    <property type="evidence" value="ECO:0007669"/>
    <property type="project" value="UniProtKB-UniRule"/>
</dbReference>
<feature type="active site" description="Proton acceptor" evidence="2">
    <location>
        <position position="216"/>
    </location>
</feature>
<feature type="domain" description="PNPLA" evidence="3">
    <location>
        <begin position="9"/>
        <end position="229"/>
    </location>
</feature>
<dbReference type="InterPro" id="IPR002641">
    <property type="entry name" value="PNPLA_dom"/>
</dbReference>
<evidence type="ECO:0000256" key="1">
    <source>
        <dbReference type="ARBA" id="ARBA00023098"/>
    </source>
</evidence>
<evidence type="ECO:0000256" key="2">
    <source>
        <dbReference type="PROSITE-ProRule" id="PRU01161"/>
    </source>
</evidence>
<proteinExistence type="predicted"/>
<dbReference type="SUPFAM" id="SSF52151">
    <property type="entry name" value="FabD/lysophospholipase-like"/>
    <property type="match status" value="1"/>
</dbReference>
<dbReference type="RefSeq" id="WP_131276842.1">
    <property type="nucleotide sequence ID" value="NZ_CP031395.1"/>
</dbReference>
<feature type="active site" description="Nucleophile" evidence="2">
    <location>
        <position position="57"/>
    </location>
</feature>
<dbReference type="Proteomes" id="UP000292939">
    <property type="component" value="Chromosome"/>
</dbReference>
<feature type="short sequence motif" description="GXGXXG" evidence="2">
    <location>
        <begin position="13"/>
        <end position="18"/>
    </location>
</feature>